<reference evidence="1 2" key="1">
    <citation type="submission" date="2018-03" db="EMBL/GenBank/DDBJ databases">
        <title>Whole genome analyses suggest that Burkholderia sensu lato contains two further novel genera in the rhizoxinica-symbiotica group Mycetohabitans gen. nov., and Trinickia gen. nov.: implications for the evolution of diazotrophy and nodulation in the Burkholderiaceae.</title>
        <authorList>
            <person name="Estrada De Los Santos P."/>
            <person name="Palmer M."/>
            <person name="Chavez-Ramirez B."/>
            <person name="Steenkamp E.T."/>
            <person name="Hirsch A.M."/>
            <person name="Manyaka P."/>
            <person name="Maluk M."/>
            <person name="Lafos M."/>
            <person name="Crook M."/>
            <person name="Gross E."/>
            <person name="Simon M.F."/>
            <person name="Bueno Dos Reis Junior F."/>
            <person name="Poole P.S."/>
            <person name="Venter S.N."/>
            <person name="James E.K."/>
        </authorList>
    </citation>
    <scope>NUCLEOTIDE SEQUENCE [LARGE SCALE GENOMIC DNA]</scope>
    <source>
        <strain evidence="1 2">JPY-366</strain>
    </source>
</reference>
<accession>A0A2T3XQH5</accession>
<proteinExistence type="predicted"/>
<name>A0A2T3XQH5_9BURK</name>
<gene>
    <name evidence="1" type="ORF">C9I57_21605</name>
</gene>
<organism evidence="1 2">
    <name type="scientific">Trinickia symbiotica</name>
    <dbReference type="NCBI Taxonomy" id="863227"/>
    <lineage>
        <taxon>Bacteria</taxon>
        <taxon>Pseudomonadati</taxon>
        <taxon>Pseudomonadota</taxon>
        <taxon>Betaproteobacteria</taxon>
        <taxon>Burkholderiales</taxon>
        <taxon>Burkholderiaceae</taxon>
        <taxon>Trinickia</taxon>
    </lineage>
</organism>
<comment type="caution">
    <text evidence="1">The sequence shown here is derived from an EMBL/GenBank/DDBJ whole genome shotgun (WGS) entry which is preliminary data.</text>
</comment>
<evidence type="ECO:0000313" key="2">
    <source>
        <dbReference type="Proteomes" id="UP000240638"/>
    </source>
</evidence>
<dbReference type="Proteomes" id="UP000240638">
    <property type="component" value="Unassembled WGS sequence"/>
</dbReference>
<protein>
    <submittedName>
        <fullName evidence="1">Type III secretion chaperone SycN</fullName>
    </submittedName>
</protein>
<evidence type="ECO:0000313" key="1">
    <source>
        <dbReference type="EMBL" id="PTB18748.1"/>
    </source>
</evidence>
<dbReference type="EMBL" id="PYUC01000011">
    <property type="protein sequence ID" value="PTB18748.1"/>
    <property type="molecule type" value="Genomic_DNA"/>
</dbReference>
<dbReference type="AlphaFoldDB" id="A0A2T3XQH5"/>
<sequence>MNLQTQRRLEQFVRLAELPVIRIEPRMEFALPPFRLYVEVVNERVVMTLAARVDAKERARILKQLLSTWRPAAMHGVPVRAFAVRDYQLLACSPAPGSDSGEWLTCYKAMRRMLEHHAGGRA</sequence>
<dbReference type="RefSeq" id="WP_107152797.1">
    <property type="nucleotide sequence ID" value="NZ_PYUC01000011.1"/>
</dbReference>